<protein>
    <recommendedName>
        <fullName evidence="4">Leucine-rich repeat and WD repeat-containing protein 1 LRR domain-containing protein</fullName>
    </recommendedName>
</protein>
<dbReference type="EMBL" id="VLTL01000226">
    <property type="protein sequence ID" value="KAA0150783.1"/>
    <property type="molecule type" value="Genomic_DNA"/>
</dbReference>
<feature type="coiled-coil region" evidence="3">
    <location>
        <begin position="199"/>
        <end position="233"/>
    </location>
</feature>
<dbReference type="SMART" id="SM00369">
    <property type="entry name" value="LRR_TYP"/>
    <property type="match status" value="3"/>
</dbReference>
<evidence type="ECO:0000256" key="2">
    <source>
        <dbReference type="ARBA" id="ARBA00022737"/>
    </source>
</evidence>
<keyword evidence="3" id="KW-0175">Coiled coil</keyword>
<dbReference type="Proteomes" id="UP000324907">
    <property type="component" value="Unassembled WGS sequence"/>
</dbReference>
<evidence type="ECO:0000256" key="3">
    <source>
        <dbReference type="SAM" id="Coils"/>
    </source>
</evidence>
<keyword evidence="2" id="KW-0677">Repeat</keyword>
<dbReference type="EMBL" id="VLTM01000089">
    <property type="protein sequence ID" value="KAA0155094.1"/>
    <property type="molecule type" value="Genomic_DNA"/>
</dbReference>
<dbReference type="AlphaFoldDB" id="A0A5A8CCC3"/>
<dbReference type="Proteomes" id="UP000325113">
    <property type="component" value="Unassembled WGS sequence"/>
</dbReference>
<dbReference type="SUPFAM" id="SSF52058">
    <property type="entry name" value="L domain-like"/>
    <property type="match status" value="1"/>
</dbReference>
<name>A0A5A8CCC3_CAFRO</name>
<dbReference type="InterPro" id="IPR050216">
    <property type="entry name" value="LRR_domain-containing"/>
</dbReference>
<dbReference type="InterPro" id="IPR056363">
    <property type="entry name" value="LRR_LRWD1_dom"/>
</dbReference>
<evidence type="ECO:0000256" key="1">
    <source>
        <dbReference type="ARBA" id="ARBA00022614"/>
    </source>
</evidence>
<evidence type="ECO:0000313" key="5">
    <source>
        <dbReference type="EMBL" id="KAA0150783.1"/>
    </source>
</evidence>
<evidence type="ECO:0000313" key="7">
    <source>
        <dbReference type="Proteomes" id="UP000324907"/>
    </source>
</evidence>
<reference evidence="7 8" key="1">
    <citation type="submission" date="2019-07" db="EMBL/GenBank/DDBJ databases">
        <title>Genomes of Cafeteria roenbergensis.</title>
        <authorList>
            <person name="Fischer M.G."/>
            <person name="Hackl T."/>
            <person name="Roman M."/>
        </authorList>
    </citation>
    <scope>NUCLEOTIDE SEQUENCE [LARGE SCALE GENOMIC DNA]</scope>
    <source>
        <strain evidence="6 8">Cflag</strain>
        <strain evidence="5 7">RCC970-E3</strain>
    </source>
</reference>
<dbReference type="InterPro" id="IPR003591">
    <property type="entry name" value="Leu-rich_rpt_typical-subtyp"/>
</dbReference>
<accession>A0A5A8CCC3</accession>
<dbReference type="GO" id="GO:0005737">
    <property type="term" value="C:cytoplasm"/>
    <property type="evidence" value="ECO:0007669"/>
    <property type="project" value="TreeGrafter"/>
</dbReference>
<dbReference type="Pfam" id="PF23211">
    <property type="entry name" value="LRR_LRWD1"/>
    <property type="match status" value="1"/>
</dbReference>
<dbReference type="Gene3D" id="3.80.10.10">
    <property type="entry name" value="Ribonuclease Inhibitor"/>
    <property type="match status" value="1"/>
</dbReference>
<evidence type="ECO:0000313" key="8">
    <source>
        <dbReference type="Proteomes" id="UP000325113"/>
    </source>
</evidence>
<organism evidence="5 7">
    <name type="scientific">Cafeteria roenbergensis</name>
    <name type="common">Marine flagellate</name>
    <dbReference type="NCBI Taxonomy" id="33653"/>
    <lineage>
        <taxon>Eukaryota</taxon>
        <taxon>Sar</taxon>
        <taxon>Stramenopiles</taxon>
        <taxon>Bigyra</taxon>
        <taxon>Opalozoa</taxon>
        <taxon>Bicosoecida</taxon>
        <taxon>Cafeteriaceae</taxon>
        <taxon>Cafeteria</taxon>
    </lineage>
</organism>
<gene>
    <name evidence="5" type="ORF">FNF28_07212</name>
    <name evidence="6" type="ORF">FNF31_06162</name>
</gene>
<dbReference type="InterPro" id="IPR032675">
    <property type="entry name" value="LRR_dom_sf"/>
</dbReference>
<sequence>MDEYDDDFPSLDEDGKLDLRHGMWSSLDDRVWEWHARIVVLDMSNNNFAVLPREVGRLKVLRELDISNNKMEFLPVELATCARLRVLHAGGNGLRSLPAELQQLTLLEELVAPDNAITTLPTGIVKLPRLTVLDLARNDLRRLPPELADSPSLEDIDVSGNERLETVPAPMRMNAELIRWACGRDRERARGEADLRAANEELELLCRAYDTERLALREEAARLRAENRELSAQMPRRYMRLQAACASCCAVM</sequence>
<evidence type="ECO:0000313" key="6">
    <source>
        <dbReference type="EMBL" id="KAA0155094.1"/>
    </source>
</evidence>
<dbReference type="PANTHER" id="PTHR48051:SF1">
    <property type="entry name" value="RAS SUPPRESSOR PROTEIN 1"/>
    <property type="match status" value="1"/>
</dbReference>
<comment type="caution">
    <text evidence="5">The sequence shown here is derived from an EMBL/GenBank/DDBJ whole genome shotgun (WGS) entry which is preliminary data.</text>
</comment>
<keyword evidence="1" id="KW-0433">Leucine-rich repeat</keyword>
<proteinExistence type="predicted"/>
<evidence type="ECO:0000259" key="4">
    <source>
        <dbReference type="Pfam" id="PF23211"/>
    </source>
</evidence>
<dbReference type="PANTHER" id="PTHR48051">
    <property type="match status" value="1"/>
</dbReference>
<feature type="domain" description="Leucine-rich repeat and WD repeat-containing protein 1 LRR" evidence="4">
    <location>
        <begin position="52"/>
        <end position="119"/>
    </location>
</feature>